<accession>X7EE59</accession>
<organism evidence="1 2">
    <name type="scientific">Roseivivax halodurans JCM 10272</name>
    <dbReference type="NCBI Taxonomy" id="1449350"/>
    <lineage>
        <taxon>Bacteria</taxon>
        <taxon>Pseudomonadati</taxon>
        <taxon>Pseudomonadota</taxon>
        <taxon>Alphaproteobacteria</taxon>
        <taxon>Rhodobacterales</taxon>
        <taxon>Roseobacteraceae</taxon>
        <taxon>Roseivivax</taxon>
    </lineage>
</organism>
<dbReference type="STRING" id="1449350.OCH239_10215"/>
<dbReference type="RefSeq" id="WP_037265044.1">
    <property type="nucleotide sequence ID" value="NZ_JALZ01000025.1"/>
</dbReference>
<dbReference type="EMBL" id="JALZ01000025">
    <property type="protein sequence ID" value="ETX13481.1"/>
    <property type="molecule type" value="Genomic_DNA"/>
</dbReference>
<evidence type="ECO:0000313" key="1">
    <source>
        <dbReference type="EMBL" id="ETX13481.1"/>
    </source>
</evidence>
<protein>
    <submittedName>
        <fullName evidence="1">Uncharacterized protein</fullName>
    </submittedName>
</protein>
<dbReference type="AlphaFoldDB" id="X7EE59"/>
<reference evidence="1 2" key="1">
    <citation type="submission" date="2014-01" db="EMBL/GenBank/DDBJ databases">
        <title>Roseivivax halodurans JCM 10272 Genome Sequencing.</title>
        <authorList>
            <person name="Lai Q."/>
            <person name="Li G."/>
            <person name="Shao Z."/>
        </authorList>
    </citation>
    <scope>NUCLEOTIDE SEQUENCE [LARGE SCALE GENOMIC DNA]</scope>
    <source>
        <strain evidence="1 2">JCM 10272</strain>
    </source>
</reference>
<proteinExistence type="predicted"/>
<sequence length="172" mass="19090">MIDISALSVALRHAPGENRLLSETISTVTLGVGQMRHALPRLPEDALRAEMPRPRQEASLSGWAVDAGDLAPVLLILLKAGHDGLMPVARAFRPDIRAMHGFDYDGTGFEFDRPKSEHATLLFILRGGVVIKHMQLVPPKGPTKALFFFRHQAAVFKHIVRRRPTAIRRLLP</sequence>
<name>X7EE59_9RHOB</name>
<comment type="caution">
    <text evidence="1">The sequence shown here is derived from an EMBL/GenBank/DDBJ whole genome shotgun (WGS) entry which is preliminary data.</text>
</comment>
<dbReference type="Proteomes" id="UP000022447">
    <property type="component" value="Unassembled WGS sequence"/>
</dbReference>
<evidence type="ECO:0000313" key="2">
    <source>
        <dbReference type="Proteomes" id="UP000022447"/>
    </source>
</evidence>
<keyword evidence="2" id="KW-1185">Reference proteome</keyword>
<gene>
    <name evidence="1" type="ORF">OCH239_10215</name>
</gene>